<evidence type="ECO:0000313" key="2">
    <source>
        <dbReference type="EMBL" id="MFC6092388.1"/>
    </source>
</evidence>
<accession>A0ABW1PBH1</accession>
<feature type="region of interest" description="Disordered" evidence="1">
    <location>
        <begin position="37"/>
        <end position="58"/>
    </location>
</feature>
<name>A0ABW1PBH1_9PSEU</name>
<organism evidence="2 3">
    <name type="scientific">Saccharothrix lopnurensis</name>
    <dbReference type="NCBI Taxonomy" id="1670621"/>
    <lineage>
        <taxon>Bacteria</taxon>
        <taxon>Bacillati</taxon>
        <taxon>Actinomycetota</taxon>
        <taxon>Actinomycetes</taxon>
        <taxon>Pseudonocardiales</taxon>
        <taxon>Pseudonocardiaceae</taxon>
        <taxon>Saccharothrix</taxon>
    </lineage>
</organism>
<keyword evidence="3" id="KW-1185">Reference proteome</keyword>
<proteinExistence type="predicted"/>
<dbReference type="Proteomes" id="UP001596220">
    <property type="component" value="Unassembled WGS sequence"/>
</dbReference>
<protein>
    <recommendedName>
        <fullName evidence="4">DUF1707 domain-containing protein</fullName>
    </recommendedName>
</protein>
<comment type="caution">
    <text evidence="2">The sequence shown here is derived from an EMBL/GenBank/DDBJ whole genome shotgun (WGS) entry which is preliminary data.</text>
</comment>
<gene>
    <name evidence="2" type="ORF">ACFP3R_24215</name>
</gene>
<dbReference type="EMBL" id="JBHSQO010000028">
    <property type="protein sequence ID" value="MFC6092388.1"/>
    <property type="molecule type" value="Genomic_DNA"/>
</dbReference>
<evidence type="ECO:0000313" key="3">
    <source>
        <dbReference type="Proteomes" id="UP001596220"/>
    </source>
</evidence>
<reference evidence="3" key="1">
    <citation type="journal article" date="2019" name="Int. J. Syst. Evol. Microbiol.">
        <title>The Global Catalogue of Microorganisms (GCM) 10K type strain sequencing project: providing services to taxonomists for standard genome sequencing and annotation.</title>
        <authorList>
            <consortium name="The Broad Institute Genomics Platform"/>
            <consortium name="The Broad Institute Genome Sequencing Center for Infectious Disease"/>
            <person name="Wu L."/>
            <person name="Ma J."/>
        </authorList>
    </citation>
    <scope>NUCLEOTIDE SEQUENCE [LARGE SCALE GENOMIC DNA]</scope>
    <source>
        <strain evidence="3">CGMCC 4.7246</strain>
    </source>
</reference>
<sequence>MDKTDIEALHKRAELLGVLGHDRMGPDELRTAIDAREHGADPRQTHERVHGKAIGDEP</sequence>
<evidence type="ECO:0008006" key="4">
    <source>
        <dbReference type="Google" id="ProtNLM"/>
    </source>
</evidence>
<evidence type="ECO:0000256" key="1">
    <source>
        <dbReference type="SAM" id="MobiDB-lite"/>
    </source>
</evidence>
<dbReference type="RefSeq" id="WP_380638681.1">
    <property type="nucleotide sequence ID" value="NZ_JBHSQO010000028.1"/>
</dbReference>